<feature type="binding site" evidence="7">
    <location>
        <begin position="82"/>
        <end position="84"/>
    </location>
    <ligand>
        <name>5-amino-6-(D-ribitylamino)uracil</name>
        <dbReference type="ChEBI" id="CHEBI:15934"/>
    </ligand>
</feature>
<dbReference type="NCBIfam" id="TIGR00114">
    <property type="entry name" value="lumazine-synth"/>
    <property type="match status" value="1"/>
</dbReference>
<dbReference type="UniPathway" id="UPA00275">
    <property type="reaction ID" value="UER00404"/>
</dbReference>
<dbReference type="Proteomes" id="UP000028945">
    <property type="component" value="Chromosome"/>
</dbReference>
<feature type="binding site" evidence="7">
    <location>
        <position position="129"/>
    </location>
    <ligand>
        <name>(2S)-2-hydroxy-3-oxobutyl phosphate</name>
        <dbReference type="ChEBI" id="CHEBI:58830"/>
    </ligand>
</feature>
<evidence type="ECO:0000256" key="1">
    <source>
        <dbReference type="ARBA" id="ARBA00004917"/>
    </source>
</evidence>
<evidence type="ECO:0000256" key="3">
    <source>
        <dbReference type="ARBA" id="ARBA00012664"/>
    </source>
</evidence>
<dbReference type="eggNOG" id="COG0054">
    <property type="taxonomic scope" value="Bacteria"/>
</dbReference>
<keyword evidence="9" id="KW-1185">Reference proteome</keyword>
<evidence type="ECO:0000313" key="9">
    <source>
        <dbReference type="Proteomes" id="UP000028945"/>
    </source>
</evidence>
<dbReference type="SUPFAM" id="SSF52121">
    <property type="entry name" value="Lumazine synthase"/>
    <property type="match status" value="1"/>
</dbReference>
<evidence type="ECO:0000256" key="6">
    <source>
        <dbReference type="ARBA" id="ARBA00048785"/>
    </source>
</evidence>
<dbReference type="STRING" id="1072685.IX83_03460"/>
<dbReference type="OrthoDB" id="9809709at2"/>
<dbReference type="GO" id="GO:0000906">
    <property type="term" value="F:6,7-dimethyl-8-ribityllumazine synthase activity"/>
    <property type="evidence" value="ECO:0007669"/>
    <property type="project" value="UniProtKB-UniRule"/>
</dbReference>
<dbReference type="KEGG" id="bpsi:IX83_03460"/>
<dbReference type="RefSeq" id="WP_038499173.1">
    <property type="nucleotide sequence ID" value="NZ_AFWK01000019.1"/>
</dbReference>
<dbReference type="AlphaFoldDB" id="A0A077DE93"/>
<dbReference type="GO" id="GO:0009349">
    <property type="term" value="C:riboflavin synthase complex"/>
    <property type="evidence" value="ECO:0007669"/>
    <property type="project" value="UniProtKB-UniRule"/>
</dbReference>
<accession>A0A077DE93</accession>
<feature type="binding site" evidence="7">
    <location>
        <position position="24"/>
    </location>
    <ligand>
        <name>5-amino-6-(D-ribitylamino)uracil</name>
        <dbReference type="ChEBI" id="CHEBI:15934"/>
    </ligand>
</feature>
<comment type="function">
    <text evidence="7">Catalyzes the formation of 6,7-dimethyl-8-ribityllumazine by condensation of 5-amino-6-(D-ribitylamino)uracil with 3,4-dihydroxy-2-butanone 4-phosphate. This is the penultimate step in the biosynthesis of riboflavin.</text>
</comment>
<organism evidence="8 9">
    <name type="scientific">Basilea psittacipulmonis DSM 24701</name>
    <dbReference type="NCBI Taxonomy" id="1072685"/>
    <lineage>
        <taxon>Bacteria</taxon>
        <taxon>Pseudomonadati</taxon>
        <taxon>Pseudomonadota</taxon>
        <taxon>Betaproteobacteria</taxon>
        <taxon>Burkholderiales</taxon>
        <taxon>Alcaligenaceae</taxon>
        <taxon>Basilea</taxon>
    </lineage>
</organism>
<dbReference type="CDD" id="cd09209">
    <property type="entry name" value="Lumazine_synthase-I"/>
    <property type="match status" value="1"/>
</dbReference>
<dbReference type="PANTHER" id="PTHR21058">
    <property type="entry name" value="6,7-DIMETHYL-8-RIBITYLLUMAZINE SYNTHASE DMRL SYNTHASE LUMAZINE SYNTHASE"/>
    <property type="match status" value="1"/>
</dbReference>
<dbReference type="InterPro" id="IPR034964">
    <property type="entry name" value="LS"/>
</dbReference>
<dbReference type="EC" id="2.5.1.78" evidence="3 7"/>
<feature type="binding site" evidence="7">
    <location>
        <begin position="87"/>
        <end position="88"/>
    </location>
    <ligand>
        <name>(2S)-2-hydroxy-3-oxobutyl phosphate</name>
        <dbReference type="ChEBI" id="CHEBI:58830"/>
    </ligand>
</feature>
<dbReference type="HOGENOM" id="CLU_089358_1_2_4"/>
<evidence type="ECO:0000313" key="8">
    <source>
        <dbReference type="EMBL" id="AIL32486.1"/>
    </source>
</evidence>
<gene>
    <name evidence="7" type="primary">ribH</name>
    <name evidence="8" type="ORF">IX83_03460</name>
</gene>
<evidence type="ECO:0000256" key="5">
    <source>
        <dbReference type="ARBA" id="ARBA00022679"/>
    </source>
</evidence>
<dbReference type="Pfam" id="PF00885">
    <property type="entry name" value="DMRL_synthase"/>
    <property type="match status" value="1"/>
</dbReference>
<dbReference type="GO" id="GO:0009231">
    <property type="term" value="P:riboflavin biosynthetic process"/>
    <property type="evidence" value="ECO:0007669"/>
    <property type="project" value="UniProtKB-UniRule"/>
</dbReference>
<evidence type="ECO:0000256" key="4">
    <source>
        <dbReference type="ARBA" id="ARBA00022619"/>
    </source>
</evidence>
<name>A0A077DE93_9BURK</name>
<comment type="catalytic activity">
    <reaction evidence="6 7">
        <text>(2S)-2-hydroxy-3-oxobutyl phosphate + 5-amino-6-(D-ribitylamino)uracil = 6,7-dimethyl-8-(1-D-ribityl)lumazine + phosphate + 2 H2O + H(+)</text>
        <dbReference type="Rhea" id="RHEA:26152"/>
        <dbReference type="ChEBI" id="CHEBI:15377"/>
        <dbReference type="ChEBI" id="CHEBI:15378"/>
        <dbReference type="ChEBI" id="CHEBI:15934"/>
        <dbReference type="ChEBI" id="CHEBI:43474"/>
        <dbReference type="ChEBI" id="CHEBI:58201"/>
        <dbReference type="ChEBI" id="CHEBI:58830"/>
        <dbReference type="EC" id="2.5.1.78"/>
    </reaction>
</comment>
<reference evidence="8 9" key="1">
    <citation type="journal article" date="2014" name="BMC Genomics">
        <title>A genomic perspective on a new bacterial genus and species from the Alcaligenaceae family, Basilea psittacipulmonis.</title>
        <authorList>
            <person name="Whiteson K.L."/>
            <person name="Hernandez D."/>
            <person name="Lazarevic V."/>
            <person name="Gaia N."/>
            <person name="Farinelli L."/>
            <person name="Francois P."/>
            <person name="Pilo P."/>
            <person name="Frey J."/>
            <person name="Schrenzel J."/>
        </authorList>
    </citation>
    <scope>NUCLEOTIDE SEQUENCE [LARGE SCALE GENOMIC DNA]</scope>
    <source>
        <strain evidence="8 9">DSM 24701</strain>
    </source>
</reference>
<comment type="pathway">
    <text evidence="1 7">Cofactor biosynthesis; riboflavin biosynthesis; riboflavin from 2-hydroxy-3-oxobutyl phosphate and 5-amino-6-(D-ribitylamino)uracil: step 1/2.</text>
</comment>
<feature type="active site" description="Proton donor" evidence="7">
    <location>
        <position position="90"/>
    </location>
</feature>
<dbReference type="HAMAP" id="MF_00178">
    <property type="entry name" value="Lumazine_synth"/>
    <property type="match status" value="1"/>
</dbReference>
<protein>
    <recommendedName>
        <fullName evidence="3 7">6,7-dimethyl-8-ribityllumazine synthase</fullName>
        <shortName evidence="7">DMRL synthase</shortName>
        <shortName evidence="7">LS</shortName>
        <shortName evidence="7">Lumazine synthase</shortName>
        <ecNumber evidence="3 7">2.5.1.78</ecNumber>
    </recommendedName>
</protein>
<comment type="similarity">
    <text evidence="2 7">Belongs to the DMRL synthase family.</text>
</comment>
<dbReference type="InterPro" id="IPR002180">
    <property type="entry name" value="LS/RS"/>
</dbReference>
<dbReference type="EMBL" id="CP009238">
    <property type="protein sequence ID" value="AIL32486.1"/>
    <property type="molecule type" value="Genomic_DNA"/>
</dbReference>
<dbReference type="Gene3D" id="3.40.50.960">
    <property type="entry name" value="Lumazine/riboflavin synthase"/>
    <property type="match status" value="1"/>
</dbReference>
<proteinExistence type="inferred from homology"/>
<feature type="binding site" evidence="7">
    <location>
        <position position="115"/>
    </location>
    <ligand>
        <name>5-amino-6-(D-ribitylamino)uracil</name>
        <dbReference type="ChEBI" id="CHEBI:15934"/>
    </ligand>
</feature>
<feature type="binding site" evidence="7">
    <location>
        <begin position="58"/>
        <end position="60"/>
    </location>
    <ligand>
        <name>5-amino-6-(D-ribitylamino)uracil</name>
        <dbReference type="ChEBI" id="CHEBI:15934"/>
    </ligand>
</feature>
<evidence type="ECO:0000256" key="7">
    <source>
        <dbReference type="HAMAP-Rule" id="MF_00178"/>
    </source>
</evidence>
<sequence length="172" mass="18808">MKPFTLTPNLDGSDLHIGIVCARFNEELTFAELEACLDELKELGVEESNVMVVTVAGALELGLALQTMATTQEFDALIAIGAVIRGETYHFEIVSNESAAAITRVGLDMNIPIANGVLTCDTEEQAAERVDEKGRDCAHVAVEMANTLLDLVPEFDEEDFLEDEEESEEEEQ</sequence>
<dbReference type="GO" id="GO:0005829">
    <property type="term" value="C:cytosol"/>
    <property type="evidence" value="ECO:0007669"/>
    <property type="project" value="TreeGrafter"/>
</dbReference>
<dbReference type="PANTHER" id="PTHR21058:SF0">
    <property type="entry name" value="6,7-DIMETHYL-8-RIBITYLLUMAZINE SYNTHASE"/>
    <property type="match status" value="1"/>
</dbReference>
<keyword evidence="5 7" id="KW-0808">Transferase</keyword>
<keyword evidence="4 7" id="KW-0686">Riboflavin biosynthesis</keyword>
<evidence type="ECO:0000256" key="2">
    <source>
        <dbReference type="ARBA" id="ARBA00007424"/>
    </source>
</evidence>
<dbReference type="InterPro" id="IPR036467">
    <property type="entry name" value="LS/RS_sf"/>
</dbReference>